<feature type="compositionally biased region" description="Pro residues" evidence="1">
    <location>
        <begin position="42"/>
        <end position="57"/>
    </location>
</feature>
<protein>
    <recommendedName>
        <fullName evidence="2">WRKY domain-containing protein</fullName>
    </recommendedName>
</protein>
<dbReference type="EMBL" id="AJ504999">
    <property type="protein sequence ID" value="CAD44545.1"/>
    <property type="molecule type" value="Genomic_DNA"/>
</dbReference>
<reference evidence="3" key="1">
    <citation type="submission" date="2002-08" db="EMBL/GenBank/DDBJ databases">
        <title>Purification and analysis of Mycoplasma suis (Eperythrozoon suis) DNA from porcine blood.</title>
        <authorList>
            <person name="Hoelzle L.E."/>
            <person name="Adelt D."/>
            <person name="Hoelzle K."/>
            <person name="Heinritzi K."/>
            <person name="Wittenbrink M.M."/>
        </authorList>
    </citation>
    <scope>NUCLEOTIDE SEQUENCE</scope>
    <source>
        <strain evidence="3">54/96</strain>
    </source>
</reference>
<accession>Q8KM86</accession>
<evidence type="ECO:0000256" key="1">
    <source>
        <dbReference type="SAM" id="MobiDB-lite"/>
    </source>
</evidence>
<dbReference type="InterPro" id="IPR003657">
    <property type="entry name" value="WRKY_dom"/>
</dbReference>
<evidence type="ECO:0000313" key="3">
    <source>
        <dbReference type="EMBL" id="CAD44545.1"/>
    </source>
</evidence>
<sequence>MEHTWAWRAPGWSLQKGAPERRGSANCVPFSQSPLLASCPLSRPPPPQHPHPPPPPHTHTNTHTHTFPGKQELVQIGPKKWSTSLPWELSLHTGSCPASLRPSSRSGGLQIWVTLSWAPASQNPPPGPSEIATAVAQNWGPKAEHQRIFTQALQGAWRTTVLRQPHLLAAPSSGETARAPWAEIAGQAPLKPGAEDSKPEAVPSSIHPTPKIRTHLSPAPSHVLPAVLKAGFGFTQRSIPPLLLLFMPNICTGQESSWGGAWGRDSVR</sequence>
<dbReference type="PROSITE" id="PS50811">
    <property type="entry name" value="WRKY"/>
    <property type="match status" value="1"/>
</dbReference>
<dbReference type="GO" id="GO:0043565">
    <property type="term" value="F:sequence-specific DNA binding"/>
    <property type="evidence" value="ECO:0007669"/>
    <property type="project" value="InterPro"/>
</dbReference>
<proteinExistence type="predicted"/>
<evidence type="ECO:0000259" key="2">
    <source>
        <dbReference type="PROSITE" id="PS50811"/>
    </source>
</evidence>
<name>Q8KM86_9MOLU</name>
<organism evidence="3">
    <name type="scientific">Mycoplasma suis</name>
    <dbReference type="NCBI Taxonomy" id="57372"/>
    <lineage>
        <taxon>Bacteria</taxon>
        <taxon>Bacillati</taxon>
        <taxon>Mycoplasmatota</taxon>
        <taxon>Mollicutes</taxon>
        <taxon>Mycoplasmataceae</taxon>
        <taxon>Mycoplasma</taxon>
    </lineage>
</organism>
<feature type="domain" description="WRKY" evidence="2">
    <location>
        <begin position="1"/>
        <end position="68"/>
    </location>
</feature>
<dbReference type="GO" id="GO:0003700">
    <property type="term" value="F:DNA-binding transcription factor activity"/>
    <property type="evidence" value="ECO:0007669"/>
    <property type="project" value="InterPro"/>
</dbReference>
<dbReference type="AlphaFoldDB" id="Q8KM86"/>
<feature type="region of interest" description="Disordered" evidence="1">
    <location>
        <begin position="1"/>
        <end position="65"/>
    </location>
</feature>
<feature type="region of interest" description="Disordered" evidence="1">
    <location>
        <begin position="189"/>
        <end position="218"/>
    </location>
</feature>